<accession>A0A0V0GMK3</accession>
<keyword evidence="1 2" id="KW-0378">Hydrolase</keyword>
<keyword evidence="2" id="KW-0443">Lipid metabolism</keyword>
<dbReference type="InterPro" id="IPR033556">
    <property type="entry name" value="PLA"/>
</dbReference>
<sequence>MRFRKSQTVDRSKVLIQIGECMNMLGMNLKLILQKSEYLKKDVNNHTVEVYLHGIAGTHGAEGEFKLEINRDIALVNKEADALKNEYGVPVYWRIVQNKGMVQQEDGSWILNDREDDTDLSE</sequence>
<dbReference type="EMBL" id="GEDG01035349">
    <property type="protein sequence ID" value="JAP09262.1"/>
    <property type="molecule type" value="Transcribed_RNA"/>
</dbReference>
<evidence type="ECO:0000313" key="3">
    <source>
        <dbReference type="EMBL" id="JAP09262.1"/>
    </source>
</evidence>
<dbReference type="AlphaFoldDB" id="A0A0V0GMK3"/>
<protein>
    <recommendedName>
        <fullName evidence="2">Phospholipase A1</fullName>
        <ecNumber evidence="2">3.1.1.-</ecNumber>
    </recommendedName>
</protein>
<evidence type="ECO:0000256" key="1">
    <source>
        <dbReference type="ARBA" id="ARBA00022801"/>
    </source>
</evidence>
<comment type="similarity">
    <text evidence="2">Belongs to the AB hydrolase superfamily. Lipase family.</text>
</comment>
<evidence type="ECO:0000256" key="2">
    <source>
        <dbReference type="RuleBase" id="RU367093"/>
    </source>
</evidence>
<dbReference type="Gene3D" id="3.40.50.1820">
    <property type="entry name" value="alpha/beta hydrolase"/>
    <property type="match status" value="1"/>
</dbReference>
<name>A0A0V0GMK3_SOLCH</name>
<dbReference type="InterPro" id="IPR029058">
    <property type="entry name" value="AB_hydrolase_fold"/>
</dbReference>
<proteinExistence type="inferred from homology"/>
<comment type="function">
    <text evidence="2">Acylhydrolase that catalyzes the hydrolysis of phospholipids at the sn-1 position.</text>
</comment>
<dbReference type="EC" id="3.1.1.-" evidence="2"/>
<dbReference type="PANTHER" id="PTHR31828:SF29">
    <property type="entry name" value="PHOSPHOLIPASE A1"/>
    <property type="match status" value="1"/>
</dbReference>
<dbReference type="GO" id="GO:0008970">
    <property type="term" value="F:phospholipase A1 activity"/>
    <property type="evidence" value="ECO:0007669"/>
    <property type="project" value="UniProtKB-UniRule"/>
</dbReference>
<dbReference type="GO" id="GO:0016042">
    <property type="term" value="P:lipid catabolic process"/>
    <property type="evidence" value="ECO:0007669"/>
    <property type="project" value="UniProtKB-UniRule"/>
</dbReference>
<keyword evidence="2" id="KW-0442">Lipid degradation</keyword>
<dbReference type="PANTHER" id="PTHR31828">
    <property type="entry name" value="PHOSPHOLIPASE A1-IIGAMMA"/>
    <property type="match status" value="1"/>
</dbReference>
<organism evidence="3">
    <name type="scientific">Solanum chacoense</name>
    <name type="common">Chaco potato</name>
    <dbReference type="NCBI Taxonomy" id="4108"/>
    <lineage>
        <taxon>Eukaryota</taxon>
        <taxon>Viridiplantae</taxon>
        <taxon>Streptophyta</taxon>
        <taxon>Embryophyta</taxon>
        <taxon>Tracheophyta</taxon>
        <taxon>Spermatophyta</taxon>
        <taxon>Magnoliopsida</taxon>
        <taxon>eudicotyledons</taxon>
        <taxon>Gunneridae</taxon>
        <taxon>Pentapetalae</taxon>
        <taxon>asterids</taxon>
        <taxon>lamiids</taxon>
        <taxon>Solanales</taxon>
        <taxon>Solanaceae</taxon>
        <taxon>Solanoideae</taxon>
        <taxon>Solaneae</taxon>
        <taxon>Solanum</taxon>
    </lineage>
</organism>
<reference evidence="3" key="1">
    <citation type="submission" date="2015-12" db="EMBL/GenBank/DDBJ databases">
        <title>Gene expression during late stages of embryo sac development: a critical building block for successful pollen-pistil interactions.</title>
        <authorList>
            <person name="Liu Y."/>
            <person name="Joly V."/>
            <person name="Sabar M."/>
            <person name="Matton D.P."/>
        </authorList>
    </citation>
    <scope>NUCLEOTIDE SEQUENCE</scope>
</reference>